<dbReference type="Proteomes" id="UP001159363">
    <property type="component" value="Chromosome 12"/>
</dbReference>
<accession>A0ABQ9GD20</accession>
<comment type="caution">
    <text evidence="2">The sequence shown here is derived from an EMBL/GenBank/DDBJ whole genome shotgun (WGS) entry which is preliminary data.</text>
</comment>
<reference evidence="2 3" key="1">
    <citation type="submission" date="2023-02" db="EMBL/GenBank/DDBJ databases">
        <title>LHISI_Scaffold_Assembly.</title>
        <authorList>
            <person name="Stuart O.P."/>
            <person name="Cleave R."/>
            <person name="Magrath M.J.L."/>
            <person name="Mikheyev A.S."/>
        </authorList>
    </citation>
    <scope>NUCLEOTIDE SEQUENCE [LARGE SCALE GENOMIC DNA]</scope>
    <source>
        <strain evidence="2">Daus_M_001</strain>
        <tissue evidence="2">Leg muscle</tissue>
    </source>
</reference>
<keyword evidence="3" id="KW-1185">Reference proteome</keyword>
<dbReference type="EMBL" id="JARBHB010000013">
    <property type="protein sequence ID" value="KAJ8870293.1"/>
    <property type="molecule type" value="Genomic_DNA"/>
</dbReference>
<feature type="region of interest" description="Disordered" evidence="1">
    <location>
        <begin position="72"/>
        <end position="114"/>
    </location>
</feature>
<evidence type="ECO:0000313" key="3">
    <source>
        <dbReference type="Proteomes" id="UP001159363"/>
    </source>
</evidence>
<organism evidence="2 3">
    <name type="scientific">Dryococelus australis</name>
    <dbReference type="NCBI Taxonomy" id="614101"/>
    <lineage>
        <taxon>Eukaryota</taxon>
        <taxon>Metazoa</taxon>
        <taxon>Ecdysozoa</taxon>
        <taxon>Arthropoda</taxon>
        <taxon>Hexapoda</taxon>
        <taxon>Insecta</taxon>
        <taxon>Pterygota</taxon>
        <taxon>Neoptera</taxon>
        <taxon>Polyneoptera</taxon>
        <taxon>Phasmatodea</taxon>
        <taxon>Verophasmatodea</taxon>
        <taxon>Anareolatae</taxon>
        <taxon>Phasmatidae</taxon>
        <taxon>Eurycanthinae</taxon>
        <taxon>Dryococelus</taxon>
    </lineage>
</organism>
<sequence length="412" mass="44666">MHCLVQKEPLTPFLVFTTLLVPRPSSTFIFTTLLVLKIPTVLPVLTIHHLIIKHLDTSGPFRATHSLANTSRSLAESSPDLSISVPGSKQKPSTASRDQPHLTTSQPSSLHPPSIRSLSEWQRYDAWHSQLVRLGNPTPSVDACGNQHLQALPSQHTRNRSPPQCFTVQNIAISTGQTLPRDTSEGGPAKTFHALLESNQASAVHWLRTSSPQGLEACSRIRSMLTPGVSALAPTKNAFGPWRSSSCLRISARVQRRGEIGYPLKKLHRPAASSGMIPTCKNLEVIPPGIEPGSPRWKAKESPTCAKRHVTIAARCAVASGPFSLVDAAGCGNTSHGDVSCGQSCVNYVARKVARFATKLALSRSPDYKHTNLAPFFLALYLTAPPLFLDSKSRKFMLFVRKGAVLLTPGQP</sequence>
<name>A0ABQ9GD20_9NEOP</name>
<proteinExistence type="predicted"/>
<protein>
    <submittedName>
        <fullName evidence="2">Uncharacterized protein</fullName>
    </submittedName>
</protein>
<evidence type="ECO:0000313" key="2">
    <source>
        <dbReference type="EMBL" id="KAJ8870293.1"/>
    </source>
</evidence>
<gene>
    <name evidence="2" type="ORF">PR048_029314</name>
</gene>
<evidence type="ECO:0000256" key="1">
    <source>
        <dbReference type="SAM" id="MobiDB-lite"/>
    </source>
</evidence>